<dbReference type="InterPro" id="IPR057670">
    <property type="entry name" value="SH3_retrovirus"/>
</dbReference>
<dbReference type="Proteomes" id="UP000297527">
    <property type="component" value="Unassembled WGS sequence"/>
</dbReference>
<evidence type="ECO:0000313" key="3">
    <source>
        <dbReference type="EMBL" id="TGO43712.1"/>
    </source>
</evidence>
<sequence>MDFRARKGILIGFDSSNNYLVYIPANKRVISSRDVDIQEDLIYSHEYENQDLNLLEEESPDFEPIQDSIKEYDPIDTIRDQTSPKIIEIDESYESEDETLDTIVVDTGEFTPAEPEIRNSKRKRGLIPENKGLDTNGKNG</sequence>
<proteinExistence type="predicted"/>
<comment type="caution">
    <text evidence="3">The sequence shown here is derived from an EMBL/GenBank/DDBJ whole genome shotgun (WGS) entry which is preliminary data.</text>
</comment>
<dbReference type="OrthoDB" id="3549940at2759"/>
<dbReference type="Pfam" id="PF25597">
    <property type="entry name" value="SH3_retrovirus"/>
    <property type="match status" value="1"/>
</dbReference>
<keyword evidence="4" id="KW-1185">Reference proteome</keyword>
<protein>
    <recommendedName>
        <fullName evidence="2">Retroviral polymerase SH3-like domain-containing protein</fullName>
    </recommendedName>
</protein>
<evidence type="ECO:0000259" key="2">
    <source>
        <dbReference type="Pfam" id="PF25597"/>
    </source>
</evidence>
<dbReference type="AlphaFoldDB" id="A0A4Z1H8C6"/>
<accession>A0A4Z1H8C6</accession>
<dbReference type="EMBL" id="PQXN01001005">
    <property type="protein sequence ID" value="TGO43712.1"/>
    <property type="molecule type" value="Genomic_DNA"/>
</dbReference>
<name>A0A4Z1H8C6_9HELO</name>
<evidence type="ECO:0000313" key="4">
    <source>
        <dbReference type="Proteomes" id="UP000297527"/>
    </source>
</evidence>
<gene>
    <name evidence="3" type="ORF">BCON_1007g00010</name>
</gene>
<evidence type="ECO:0000256" key="1">
    <source>
        <dbReference type="SAM" id="MobiDB-lite"/>
    </source>
</evidence>
<organism evidence="3 4">
    <name type="scientific">Botryotinia convoluta</name>
    <dbReference type="NCBI Taxonomy" id="54673"/>
    <lineage>
        <taxon>Eukaryota</taxon>
        <taxon>Fungi</taxon>
        <taxon>Dikarya</taxon>
        <taxon>Ascomycota</taxon>
        <taxon>Pezizomycotina</taxon>
        <taxon>Leotiomycetes</taxon>
        <taxon>Helotiales</taxon>
        <taxon>Sclerotiniaceae</taxon>
        <taxon>Botryotinia</taxon>
    </lineage>
</organism>
<reference evidence="3 4" key="1">
    <citation type="submission" date="2017-12" db="EMBL/GenBank/DDBJ databases">
        <title>Comparative genomics of Botrytis spp.</title>
        <authorList>
            <person name="Valero-Jimenez C.A."/>
            <person name="Tapia P."/>
            <person name="Veloso J."/>
            <person name="Silva-Moreno E."/>
            <person name="Staats M."/>
            <person name="Valdes J.H."/>
            <person name="Van Kan J.A.L."/>
        </authorList>
    </citation>
    <scope>NUCLEOTIDE SEQUENCE [LARGE SCALE GENOMIC DNA]</scope>
    <source>
        <strain evidence="3 4">MUCL11595</strain>
    </source>
</reference>
<feature type="region of interest" description="Disordered" evidence="1">
    <location>
        <begin position="114"/>
        <end position="140"/>
    </location>
</feature>
<feature type="domain" description="Retroviral polymerase SH3-like" evidence="2">
    <location>
        <begin position="2"/>
        <end position="48"/>
    </location>
</feature>